<name>A0A8K0NEX1_9HYPO</name>
<comment type="caution">
    <text evidence="3">The sequence shown here is derived from an EMBL/GenBank/DDBJ whole genome shotgun (WGS) entry which is preliminary data.</text>
</comment>
<dbReference type="OrthoDB" id="7862313at2759"/>
<evidence type="ECO:0000313" key="4">
    <source>
        <dbReference type="Proteomes" id="UP000811619"/>
    </source>
</evidence>
<dbReference type="PANTHER" id="PTHR11200">
    <property type="entry name" value="INOSITOL 5-PHOSPHATASE"/>
    <property type="match status" value="1"/>
</dbReference>
<gene>
    <name evidence="3" type="ORF">E4U42_006601</name>
</gene>
<proteinExistence type="predicted"/>
<dbReference type="Proteomes" id="UP000811619">
    <property type="component" value="Unassembled WGS sequence"/>
</dbReference>
<dbReference type="SMART" id="SM00128">
    <property type="entry name" value="IPPc"/>
    <property type="match status" value="1"/>
</dbReference>
<protein>
    <recommendedName>
        <fullName evidence="2">Inositol polyphosphate-related phosphatase domain-containing protein</fullName>
    </recommendedName>
</protein>
<dbReference type="PANTHER" id="PTHR11200:SF300">
    <property type="entry name" value="TYPE II INOSITOL 1,4,5-TRISPHOSPHATE 5-PHOSPHATASE"/>
    <property type="match status" value="1"/>
</dbReference>
<dbReference type="InterPro" id="IPR046985">
    <property type="entry name" value="IP5"/>
</dbReference>
<dbReference type="InterPro" id="IPR036691">
    <property type="entry name" value="Endo/exonu/phosph_ase_sf"/>
</dbReference>
<evidence type="ECO:0000259" key="2">
    <source>
        <dbReference type="SMART" id="SM00128"/>
    </source>
</evidence>
<sequence length="986" mass="109212">MTAPHSPGSAHTESFESFEPVDFQTAPHSSPQSLARAVLARRSEYVRPHKIKVKIGTWNVAACPGTDKDLARWFVEGEGIDQHFTALDLSRNAAVARNLSVSNEDDPDSVRLLGGSDIGLYVLGLQEVIDLNLTKEYMSRAVKLDNSSTVKWQAALEAAMPSGYQLVTSEQMAGLLLLIYASPEIASTITNVCTKVVGTGVLGYFGNKGAVTSRLVLGETTRMVFVNCHLASGAGVSQMDRRCWDVEQILSKTKFDPVVHAGVSEDEGEKIGDEDFAFWFGDLNFRLDSLPGDDIRRILTLHTRGEYGSSDQKTPQPIEGEGEIVMRSSESDDDTTIRSSLHSRDQSFDSQTTLPDPEDFPEDPSQDPTSLQATLDSLLPHDQLRRAMARRKIFHDGWREGPITFLPTYKYDVGTIALFDSSEKQRSPSWCDRILYRTRRDKQDYDDKIKEELESKLKDKEMQSRGMEEDDDVLFTYNPDTDGDEQAAEGPFVDYDEYDEDDKNTVREVVTKEGYLDCIRLDIYTSHQRISSSDHKPIISVFTLEYDAVVPELKAKVYAEVARELDRAENEGRPTITVVMEESSSSSDSAIDFGQIGFLERKTCVMTVANTGSVPAELLFVEKPSTAEEEEDSAAVTWLTASFVSGSGHEPPAQTEKLVLEPGETVLAHIEAQVSSLSHLRALNDGQVRLEDVLILRVEGGRDHFLPVKGSWLPTCFGRSIDELIRIPDGGIRDFVAENDIKGSIPYASEVRCSAPKELFKLTEAVQTLAERCVADQAMLKDMALPQGIGWPFDSATWTAGIAEQDSIKADLVSAMDTDAPVLEALPAELTSAGKLEVLSSVLLLFMESLTDGLVPATLWAKLTTALPNLTSLTPSTWPDAKAKILDIFSVAPNHTIAFVFLTATLSRVAAELSSVAPESSSPALSHRLNLMRRVEDDGERRRKLRERRYAEVVGPLTFRTNDKDKGVRERERMVLEMFLNREAES</sequence>
<accession>A0A8K0NEX1</accession>
<feature type="region of interest" description="Disordered" evidence="1">
    <location>
        <begin position="306"/>
        <end position="372"/>
    </location>
</feature>
<organism evidence="3 4">
    <name type="scientific">Claviceps africana</name>
    <dbReference type="NCBI Taxonomy" id="83212"/>
    <lineage>
        <taxon>Eukaryota</taxon>
        <taxon>Fungi</taxon>
        <taxon>Dikarya</taxon>
        <taxon>Ascomycota</taxon>
        <taxon>Pezizomycotina</taxon>
        <taxon>Sordariomycetes</taxon>
        <taxon>Hypocreomycetidae</taxon>
        <taxon>Hypocreales</taxon>
        <taxon>Clavicipitaceae</taxon>
        <taxon>Claviceps</taxon>
    </lineage>
</organism>
<dbReference type="SUPFAM" id="SSF56219">
    <property type="entry name" value="DNase I-like"/>
    <property type="match status" value="1"/>
</dbReference>
<feature type="domain" description="Inositol polyphosphate-related phosphatase" evidence="2">
    <location>
        <begin position="49"/>
        <end position="461"/>
    </location>
</feature>
<dbReference type="InterPro" id="IPR013783">
    <property type="entry name" value="Ig-like_fold"/>
</dbReference>
<reference evidence="3" key="1">
    <citation type="journal article" date="2020" name="bioRxiv">
        <title>Whole genome comparisons of ergot fungi reveals the divergence and evolution of species within the genus Claviceps are the result of varying mechanisms driving genome evolution and host range expansion.</title>
        <authorList>
            <person name="Wyka S.A."/>
            <person name="Mondo S.J."/>
            <person name="Liu M."/>
            <person name="Dettman J."/>
            <person name="Nalam V."/>
            <person name="Broders K.D."/>
        </authorList>
    </citation>
    <scope>NUCLEOTIDE SEQUENCE</scope>
    <source>
        <strain evidence="3">CCC 489</strain>
    </source>
</reference>
<evidence type="ECO:0000313" key="3">
    <source>
        <dbReference type="EMBL" id="KAG5919130.1"/>
    </source>
</evidence>
<dbReference type="GO" id="GO:0046856">
    <property type="term" value="P:phosphatidylinositol dephosphorylation"/>
    <property type="evidence" value="ECO:0007669"/>
    <property type="project" value="InterPro"/>
</dbReference>
<dbReference type="EMBL" id="SRPY01000691">
    <property type="protein sequence ID" value="KAG5919130.1"/>
    <property type="molecule type" value="Genomic_DNA"/>
</dbReference>
<dbReference type="Pfam" id="PF22669">
    <property type="entry name" value="Exo_endo_phos2"/>
    <property type="match status" value="2"/>
</dbReference>
<keyword evidence="4" id="KW-1185">Reference proteome</keyword>
<dbReference type="GO" id="GO:0004439">
    <property type="term" value="F:phosphatidylinositol-4,5-bisphosphate 5-phosphatase activity"/>
    <property type="evidence" value="ECO:0007669"/>
    <property type="project" value="TreeGrafter"/>
</dbReference>
<dbReference type="AlphaFoldDB" id="A0A8K0NEX1"/>
<dbReference type="Gene3D" id="3.60.10.10">
    <property type="entry name" value="Endonuclease/exonuclease/phosphatase"/>
    <property type="match status" value="1"/>
</dbReference>
<dbReference type="InterPro" id="IPR000300">
    <property type="entry name" value="IPPc"/>
</dbReference>
<dbReference type="InterPro" id="IPR048869">
    <property type="entry name" value="OCRL-1_2_ASH"/>
</dbReference>
<dbReference type="Pfam" id="PF21310">
    <property type="entry name" value="OCRL-like_ASH"/>
    <property type="match status" value="1"/>
</dbReference>
<evidence type="ECO:0000256" key="1">
    <source>
        <dbReference type="SAM" id="MobiDB-lite"/>
    </source>
</evidence>
<feature type="compositionally biased region" description="Acidic residues" evidence="1">
    <location>
        <begin position="356"/>
        <end position="365"/>
    </location>
</feature>
<dbReference type="Gene3D" id="2.60.40.10">
    <property type="entry name" value="Immunoglobulins"/>
    <property type="match status" value="1"/>
</dbReference>